<dbReference type="Pfam" id="PF05193">
    <property type="entry name" value="Peptidase_M16_C"/>
    <property type="match status" value="2"/>
</dbReference>
<reference evidence="5 6" key="1">
    <citation type="submission" date="2020-05" db="EMBL/GenBank/DDBJ databases">
        <authorList>
            <person name="Whitworth D."/>
        </authorList>
    </citation>
    <scope>NUCLEOTIDE SEQUENCE [LARGE SCALE GENOMIC DNA]</scope>
    <source>
        <strain evidence="5 6">AM005</strain>
    </source>
</reference>
<dbReference type="AlphaFoldDB" id="A0A7Y4IHK9"/>
<gene>
    <name evidence="5" type="ORF">HNV28_14100</name>
</gene>
<dbReference type="Pfam" id="PF00675">
    <property type="entry name" value="Peptidase_M16"/>
    <property type="match status" value="2"/>
</dbReference>
<dbReference type="InterPro" id="IPR050361">
    <property type="entry name" value="MPP/UQCRC_Complex"/>
</dbReference>
<dbReference type="Gene3D" id="3.30.830.10">
    <property type="entry name" value="Metalloenzyme, LuxS/M16 peptidase-like"/>
    <property type="match status" value="4"/>
</dbReference>
<proteinExistence type="inferred from homology"/>
<evidence type="ECO:0000259" key="4">
    <source>
        <dbReference type="Pfam" id="PF05193"/>
    </source>
</evidence>
<evidence type="ECO:0000313" key="5">
    <source>
        <dbReference type="EMBL" id="NOJ79458.1"/>
    </source>
</evidence>
<dbReference type="SUPFAM" id="SSF63411">
    <property type="entry name" value="LuxS/MPP-like metallohydrolase"/>
    <property type="match status" value="4"/>
</dbReference>
<accession>A0A7Y4IHK9</accession>
<protein>
    <submittedName>
        <fullName evidence="5">Insulinase family protein</fullName>
    </submittedName>
</protein>
<dbReference type="InterPro" id="IPR011249">
    <property type="entry name" value="Metalloenz_LuxS/M16"/>
</dbReference>
<evidence type="ECO:0000256" key="2">
    <source>
        <dbReference type="SAM" id="MobiDB-lite"/>
    </source>
</evidence>
<feature type="compositionally biased region" description="Basic and acidic residues" evidence="2">
    <location>
        <begin position="1"/>
        <end position="16"/>
    </location>
</feature>
<dbReference type="Proteomes" id="UP000533080">
    <property type="component" value="Unassembled WGS sequence"/>
</dbReference>
<comment type="caution">
    <text evidence="5">The sequence shown here is derived from an EMBL/GenBank/DDBJ whole genome shotgun (WGS) entry which is preliminary data.</text>
</comment>
<feature type="region of interest" description="Disordered" evidence="2">
    <location>
        <begin position="1"/>
        <end position="59"/>
    </location>
</feature>
<evidence type="ECO:0000256" key="1">
    <source>
        <dbReference type="ARBA" id="ARBA00007261"/>
    </source>
</evidence>
<dbReference type="PANTHER" id="PTHR11851:SF49">
    <property type="entry name" value="MITOCHONDRIAL-PROCESSING PEPTIDASE SUBUNIT ALPHA"/>
    <property type="match status" value="1"/>
</dbReference>
<dbReference type="InterPro" id="IPR011765">
    <property type="entry name" value="Pept_M16_N"/>
</dbReference>
<evidence type="ECO:0000259" key="3">
    <source>
        <dbReference type="Pfam" id="PF00675"/>
    </source>
</evidence>
<feature type="domain" description="Peptidase M16 C-terminal" evidence="4">
    <location>
        <begin position="692"/>
        <end position="867"/>
    </location>
</feature>
<name>A0A7Y4IHK9_MYXXA</name>
<evidence type="ECO:0000313" key="6">
    <source>
        <dbReference type="Proteomes" id="UP000533080"/>
    </source>
</evidence>
<comment type="similarity">
    <text evidence="1">Belongs to the peptidase M16 family.</text>
</comment>
<dbReference type="EMBL" id="JABFNT010000038">
    <property type="protein sequence ID" value="NOJ79458.1"/>
    <property type="molecule type" value="Genomic_DNA"/>
</dbReference>
<dbReference type="InterPro" id="IPR007863">
    <property type="entry name" value="Peptidase_M16_C"/>
</dbReference>
<sequence length="934" mass="102140">MGGRRLPPERAHDQRRVGMCASEVRPSGRTAAVQSPRRRGPRALASEGKHHTSPCPLGGPVTASEVSMAIRYALPNGLTVVFEEQHAAKVAAFQVWVKAGSADERPDQAGLAHLHEHMLFKGTERRGPGEVARDVESHGGEINAWTSYDQTVYHIVIASQFARMGLDILGDAVRRSAFDAGELSREIEVVCEEIKRSQDTPSRRASRDLFSTAYQVHPYRLPVIGTDESVRSFTREKVLEFYHRHYTPKNLVLSVAGDLREADLREWVDDIFGGDWGRPYEGRVARAPEPVATGRRILLRPDEVKEAYLHLAFGIPQADHEDVPALDVLAMIAGQGDASRLVREVKRRHNLVNDIHTFAYTPTDPGLFSASLTLQPANAVRALEETARGLATLRATPVTAEELATAKALVEAEAVYQRETVQGVARKMGFYQSGMGSLEAEARYYEAVRNLTPEHLRAAAERYLRFDRAVVTGLLPEGTPLTEAQVHEVLDAVDRAPAAAPPERKPRKVAVSDSPVRILKGTSAGPSDIITEKLPSGATIVVRVEPAVPLFAIRAAFAGGLRYETPEDNGITTLLTRSITRGTPTHDAEEVSDLIDAYAGSLGGQGGRNSVGLRGEFLSRHFEPAFRLFADCLLNPSFPEAEVARERTLLLQDILTREDKPSSVAFDLFSKTIYRTHPYRMPTTGEQASVEKLTPELLRAWHAAHMDPSQLTLSVVGDVKVDEVMALAREYFGASRGKAAPPPKVSLEAPLEGPREAKKVLARAQAHLVLGFPGIRVGDPQQHALEVLSTVLSGQGGRLFVELRDKRSMAYSVSSFAIEGVDPGYFATYMGTSPEKVDAALAGIRAELERVRDEPIPAEELARAKQHLIGTHEIGLQRNGSRAALLALDTCYGLGLENFLHYADHVAKVTADDVREVARKIIDFDRSALAVVGP</sequence>
<feature type="domain" description="Peptidase M16 N-terminal" evidence="3">
    <location>
        <begin position="557"/>
        <end position="684"/>
    </location>
</feature>
<dbReference type="PANTHER" id="PTHR11851">
    <property type="entry name" value="METALLOPROTEASE"/>
    <property type="match status" value="1"/>
</dbReference>
<dbReference type="GO" id="GO:0046872">
    <property type="term" value="F:metal ion binding"/>
    <property type="evidence" value="ECO:0007669"/>
    <property type="project" value="InterPro"/>
</dbReference>
<organism evidence="5 6">
    <name type="scientific">Myxococcus xanthus</name>
    <dbReference type="NCBI Taxonomy" id="34"/>
    <lineage>
        <taxon>Bacteria</taxon>
        <taxon>Pseudomonadati</taxon>
        <taxon>Myxococcota</taxon>
        <taxon>Myxococcia</taxon>
        <taxon>Myxococcales</taxon>
        <taxon>Cystobacterineae</taxon>
        <taxon>Myxococcaceae</taxon>
        <taxon>Myxococcus</taxon>
    </lineage>
</organism>
<feature type="domain" description="Peptidase M16 N-terminal" evidence="3">
    <location>
        <begin position="80"/>
        <end position="226"/>
    </location>
</feature>
<feature type="domain" description="Peptidase M16 C-terminal" evidence="4">
    <location>
        <begin position="232"/>
        <end position="408"/>
    </location>
</feature>